<dbReference type="InterPro" id="IPR053341">
    <property type="entry name" value="Oxidative_stress_globin-like"/>
</dbReference>
<name>A0A0D8Y2X0_DICVI</name>
<comment type="similarity">
    <text evidence="1">Belongs to the globin family.</text>
</comment>
<reference evidence="3 4" key="1">
    <citation type="submission" date="2013-11" db="EMBL/GenBank/DDBJ databases">
        <title>Draft genome of the bovine lungworm Dictyocaulus viviparus.</title>
        <authorList>
            <person name="Mitreva M."/>
        </authorList>
    </citation>
    <scope>NUCLEOTIDE SEQUENCE [LARGE SCALE GENOMIC DNA]</scope>
    <source>
        <strain evidence="3 4">HannoverDv2000</strain>
    </source>
</reference>
<evidence type="ECO:0000259" key="2">
    <source>
        <dbReference type="PROSITE" id="PS01033"/>
    </source>
</evidence>
<dbReference type="Pfam" id="PF00042">
    <property type="entry name" value="Globin"/>
    <property type="match status" value="1"/>
</dbReference>
<dbReference type="GO" id="GO:0020037">
    <property type="term" value="F:heme binding"/>
    <property type="evidence" value="ECO:0007669"/>
    <property type="project" value="InterPro"/>
</dbReference>
<dbReference type="InterPro" id="IPR000971">
    <property type="entry name" value="Globin"/>
</dbReference>
<feature type="domain" description="Globin" evidence="2">
    <location>
        <begin position="5"/>
        <end position="135"/>
    </location>
</feature>
<keyword evidence="1" id="KW-0408">Iron</keyword>
<dbReference type="OrthoDB" id="436496at2759"/>
<organism evidence="3 4">
    <name type="scientific">Dictyocaulus viviparus</name>
    <name type="common">Bovine lungworm</name>
    <dbReference type="NCBI Taxonomy" id="29172"/>
    <lineage>
        <taxon>Eukaryota</taxon>
        <taxon>Metazoa</taxon>
        <taxon>Ecdysozoa</taxon>
        <taxon>Nematoda</taxon>
        <taxon>Chromadorea</taxon>
        <taxon>Rhabditida</taxon>
        <taxon>Rhabditina</taxon>
        <taxon>Rhabditomorpha</taxon>
        <taxon>Strongyloidea</taxon>
        <taxon>Metastrongylidae</taxon>
        <taxon>Dictyocaulus</taxon>
    </lineage>
</organism>
<dbReference type="InterPro" id="IPR044399">
    <property type="entry name" value="Mb-like_M"/>
</dbReference>
<sequence>MDWYAFTDEDKAVLRRSWKVIEEQKQTAGCDIYEMIFNQCPEIRELFPKMKFVNSKVNRKNNEFTFQALRFIQVIEGAVTSLDNLSSLDPILDNLGRRHGKLEISGKFRSYYWTTFLECSIYVIRKALADCRKYPHKDIDMAIILWRYLLRDMIKKIKNGYDIDINNRITSMAVVNKSTLSLPSIEKKDYISDVSENK</sequence>
<dbReference type="PANTHER" id="PTHR47768">
    <property type="entry name" value="GLOBIN RELATED-RELATED"/>
    <property type="match status" value="1"/>
</dbReference>
<dbReference type="GO" id="GO:0005344">
    <property type="term" value="F:oxygen carrier activity"/>
    <property type="evidence" value="ECO:0007669"/>
    <property type="project" value="UniProtKB-KW"/>
</dbReference>
<dbReference type="CDD" id="cd01040">
    <property type="entry name" value="Mb-like"/>
    <property type="match status" value="1"/>
</dbReference>
<proteinExistence type="inferred from homology"/>
<evidence type="ECO:0000313" key="4">
    <source>
        <dbReference type="Proteomes" id="UP000053766"/>
    </source>
</evidence>
<dbReference type="AlphaFoldDB" id="A0A0D8Y2X0"/>
<dbReference type="InterPro" id="IPR009050">
    <property type="entry name" value="Globin-like_sf"/>
</dbReference>
<dbReference type="EMBL" id="KN716251">
    <property type="protein sequence ID" value="KJH48921.1"/>
    <property type="molecule type" value="Genomic_DNA"/>
</dbReference>
<dbReference type="Proteomes" id="UP000053766">
    <property type="component" value="Unassembled WGS sequence"/>
</dbReference>
<protein>
    <submittedName>
        <fullName evidence="3">Globin</fullName>
    </submittedName>
</protein>
<keyword evidence="1" id="KW-0813">Transport</keyword>
<dbReference type="PANTHER" id="PTHR47768:SF2">
    <property type="entry name" value="GLOBIN-RELATED"/>
    <property type="match status" value="1"/>
</dbReference>
<keyword evidence="1" id="KW-0479">Metal-binding</keyword>
<dbReference type="InterPro" id="IPR012292">
    <property type="entry name" value="Globin/Proto"/>
</dbReference>
<reference evidence="4" key="2">
    <citation type="journal article" date="2016" name="Sci. Rep.">
        <title>Dictyocaulus viviparus genome, variome and transcriptome elucidate lungworm biology and support future intervention.</title>
        <authorList>
            <person name="McNulty S.N."/>
            <person name="Strube C."/>
            <person name="Rosa B.A."/>
            <person name="Martin J.C."/>
            <person name="Tyagi R."/>
            <person name="Choi Y.J."/>
            <person name="Wang Q."/>
            <person name="Hallsworth Pepin K."/>
            <person name="Zhang X."/>
            <person name="Ozersky P."/>
            <person name="Wilson R.K."/>
            <person name="Sternberg P.W."/>
            <person name="Gasser R.B."/>
            <person name="Mitreva M."/>
        </authorList>
    </citation>
    <scope>NUCLEOTIDE SEQUENCE [LARGE SCALE GENOMIC DNA]</scope>
    <source>
        <strain evidence="4">HannoverDv2000</strain>
    </source>
</reference>
<keyword evidence="1" id="KW-0349">Heme</keyword>
<accession>A0A0D8Y2X0</accession>
<dbReference type="GO" id="GO:0019825">
    <property type="term" value="F:oxygen binding"/>
    <property type="evidence" value="ECO:0007669"/>
    <property type="project" value="InterPro"/>
</dbReference>
<dbReference type="STRING" id="29172.A0A0D8Y2X0"/>
<dbReference type="SUPFAM" id="SSF46458">
    <property type="entry name" value="Globin-like"/>
    <property type="match status" value="1"/>
</dbReference>
<keyword evidence="1" id="KW-0561">Oxygen transport</keyword>
<keyword evidence="4" id="KW-1185">Reference proteome</keyword>
<dbReference type="PROSITE" id="PS01033">
    <property type="entry name" value="GLOBIN"/>
    <property type="match status" value="1"/>
</dbReference>
<evidence type="ECO:0000256" key="1">
    <source>
        <dbReference type="RuleBase" id="RU000356"/>
    </source>
</evidence>
<dbReference type="Gene3D" id="1.10.490.10">
    <property type="entry name" value="Globins"/>
    <property type="match status" value="1"/>
</dbReference>
<evidence type="ECO:0000313" key="3">
    <source>
        <dbReference type="EMBL" id="KJH48921.1"/>
    </source>
</evidence>
<gene>
    <name evidence="3" type="ORF">DICVIV_04950</name>
</gene>